<gene>
    <name evidence="3" type="ORF">DW060_07925</name>
</gene>
<protein>
    <recommendedName>
        <fullName evidence="2">DUF5689 domain-containing protein</fullName>
    </recommendedName>
</protein>
<sequence>MKSIKYLKLALFALVIGLSATSCMDEDWTDPTGEVAPFGNNQLQETNVVSIADLKAKYGAQLKDVVNDTVRIADGVQIKGRVTGNDISGNIYSQVMIEDATGGIIISVAQGGINGQLQLGQEILVDLGGLYYGVYRTQPQLGIPYTDFKKNQTYPSRISRAEWQTRFKILGKPDASLVVPHVFETSEISTLNDETVAQKYSGQIVTLKGVEFDTADGTVTFAPEAEGATTGHGVTRYFKGYTGQKKQIGIRTSCYAKFAAEKLPKGKLNVTGILTVYKTSATSSYGTTVQLVLRTLSDIEVLEPEKNQPAEEK</sequence>
<dbReference type="Pfam" id="PF18942">
    <property type="entry name" value="DUF5689"/>
    <property type="match status" value="1"/>
</dbReference>
<evidence type="ECO:0000313" key="4">
    <source>
        <dbReference type="Proteomes" id="UP000286598"/>
    </source>
</evidence>
<dbReference type="AlphaFoldDB" id="A0A3R6MKY4"/>
<keyword evidence="4" id="KW-1185">Reference proteome</keyword>
<dbReference type="InterPro" id="IPR043744">
    <property type="entry name" value="DUF5689"/>
</dbReference>
<dbReference type="OrthoDB" id="1492759at2"/>
<name>A0A3R6MKY4_9BACT</name>
<organism evidence="3 4">
    <name type="scientific">Leyella stercorea</name>
    <dbReference type="NCBI Taxonomy" id="363265"/>
    <lineage>
        <taxon>Bacteria</taxon>
        <taxon>Pseudomonadati</taxon>
        <taxon>Bacteroidota</taxon>
        <taxon>Bacteroidia</taxon>
        <taxon>Bacteroidales</taxon>
        <taxon>Prevotellaceae</taxon>
        <taxon>Leyella</taxon>
    </lineage>
</organism>
<accession>A0A3R6MKY4</accession>
<dbReference type="PROSITE" id="PS51257">
    <property type="entry name" value="PROKAR_LIPOPROTEIN"/>
    <property type="match status" value="1"/>
</dbReference>
<dbReference type="Proteomes" id="UP000286598">
    <property type="component" value="Unassembled WGS sequence"/>
</dbReference>
<feature type="signal peptide" evidence="1">
    <location>
        <begin position="1"/>
        <end position="24"/>
    </location>
</feature>
<feature type="chain" id="PRO_5018558923" description="DUF5689 domain-containing protein" evidence="1">
    <location>
        <begin position="25"/>
        <end position="313"/>
    </location>
</feature>
<keyword evidence="1" id="KW-0732">Signal</keyword>
<evidence type="ECO:0000313" key="3">
    <source>
        <dbReference type="EMBL" id="RHK50055.1"/>
    </source>
</evidence>
<reference evidence="3 4" key="1">
    <citation type="submission" date="2018-08" db="EMBL/GenBank/DDBJ databases">
        <title>A genome reference for cultivated species of the human gut microbiota.</title>
        <authorList>
            <person name="Zou Y."/>
            <person name="Xue W."/>
            <person name="Luo G."/>
        </authorList>
    </citation>
    <scope>NUCLEOTIDE SEQUENCE [LARGE SCALE GENOMIC DNA]</scope>
    <source>
        <strain evidence="3 4">AF42-9</strain>
    </source>
</reference>
<dbReference type="EMBL" id="QRNO01000035">
    <property type="protein sequence ID" value="RHK50055.1"/>
    <property type="molecule type" value="Genomic_DNA"/>
</dbReference>
<evidence type="ECO:0000259" key="2">
    <source>
        <dbReference type="Pfam" id="PF18942"/>
    </source>
</evidence>
<feature type="domain" description="DUF5689" evidence="2">
    <location>
        <begin position="46"/>
        <end position="299"/>
    </location>
</feature>
<dbReference type="RefSeq" id="WP_118355481.1">
    <property type="nucleotide sequence ID" value="NZ_CALLOM010000008.1"/>
</dbReference>
<comment type="caution">
    <text evidence="3">The sequence shown here is derived from an EMBL/GenBank/DDBJ whole genome shotgun (WGS) entry which is preliminary data.</text>
</comment>
<evidence type="ECO:0000256" key="1">
    <source>
        <dbReference type="SAM" id="SignalP"/>
    </source>
</evidence>
<proteinExistence type="predicted"/>